<evidence type="ECO:0000256" key="1">
    <source>
        <dbReference type="ARBA" id="ARBA00006817"/>
    </source>
</evidence>
<dbReference type="AlphaFoldDB" id="A0A101A5M2"/>
<dbReference type="InterPro" id="IPR023393">
    <property type="entry name" value="START-like_dom_sf"/>
</dbReference>
<dbReference type="SUPFAM" id="SSF55961">
    <property type="entry name" value="Bet v1-like"/>
    <property type="match status" value="1"/>
</dbReference>
<name>A0A101A5M2_9MYCO</name>
<comment type="caution">
    <text evidence="3">The sequence shown here is derived from an EMBL/GenBank/DDBJ whole genome shotgun (WGS) entry which is preliminary data.</text>
</comment>
<dbReference type="Pfam" id="PF08327">
    <property type="entry name" value="AHSA1"/>
    <property type="match status" value="1"/>
</dbReference>
<keyword evidence="4" id="KW-1185">Reference proteome</keyword>
<feature type="domain" description="Activator of Hsp90 ATPase homologue 1/2-like C-terminal" evidence="2">
    <location>
        <begin position="17"/>
        <end position="157"/>
    </location>
</feature>
<reference evidence="3 4" key="1">
    <citation type="submission" date="2016-01" db="EMBL/GenBank/DDBJ databases">
        <authorList>
            <consortium name="TB Trials Study Group"/>
            <person name="Sutton G."/>
            <person name="Brinkac L."/>
            <person name="Sanka R."/>
            <person name="Adams M."/>
            <person name="Lau E.L."/>
            <person name="Macaden R."/>
            <person name="Grewal H.M.S."/>
        </authorList>
    </citation>
    <scope>NUCLEOTIDE SEQUENCE [LARGE SCALE GENOMIC DNA]</scope>
    <source>
        <strain evidence="3 4">IS-1744</strain>
    </source>
</reference>
<protein>
    <submittedName>
        <fullName evidence="3">ATPase</fullName>
    </submittedName>
</protein>
<dbReference type="EMBL" id="LQIR01000023">
    <property type="protein sequence ID" value="KUI14395.1"/>
    <property type="molecule type" value="Genomic_DNA"/>
</dbReference>
<proteinExistence type="inferred from homology"/>
<gene>
    <name evidence="3" type="ORF">AU192_14215</name>
</gene>
<comment type="similarity">
    <text evidence="1">Belongs to the AHA1 family.</text>
</comment>
<dbReference type="InterPro" id="IPR013538">
    <property type="entry name" value="ASHA1/2-like_C"/>
</dbReference>
<evidence type="ECO:0000259" key="2">
    <source>
        <dbReference type="Pfam" id="PF08327"/>
    </source>
</evidence>
<dbReference type="Proteomes" id="UP000053707">
    <property type="component" value="Unassembled WGS sequence"/>
</dbReference>
<evidence type="ECO:0000313" key="3">
    <source>
        <dbReference type="EMBL" id="KUI14395.1"/>
    </source>
</evidence>
<organism evidence="3 4">
    <name type="scientific">Mycobacterium lehmannii</name>
    <dbReference type="NCBI Taxonomy" id="2048550"/>
    <lineage>
        <taxon>Bacteria</taxon>
        <taxon>Bacillati</taxon>
        <taxon>Actinomycetota</taxon>
        <taxon>Actinomycetes</taxon>
        <taxon>Mycobacteriales</taxon>
        <taxon>Mycobacteriaceae</taxon>
        <taxon>Mycobacterium</taxon>
    </lineage>
</organism>
<dbReference type="RefSeq" id="WP_064396799.1">
    <property type="nucleotide sequence ID" value="NZ_LQIR01000023.1"/>
</dbReference>
<evidence type="ECO:0000313" key="4">
    <source>
        <dbReference type="Proteomes" id="UP000053707"/>
    </source>
</evidence>
<dbReference type="CDD" id="cd08891">
    <property type="entry name" value="SRPBCC_CalC"/>
    <property type="match status" value="1"/>
</dbReference>
<sequence length="161" mass="17925">MTSARSAVIRHDITVKAPLARAFQVFTERFGDFKPREHNLLGVPIAETVLEPRAGGRIYDRGVDDSVCVWARVLVVEPPRRLVFSWDIGATWQVESDPTRCSEVEVLFTAEADGGTRVTLEHRHIERHGDGWDSVASGVGGDAGWPLYLRRFGELLEGEAQ</sequence>
<dbReference type="Gene3D" id="3.30.530.20">
    <property type="match status" value="1"/>
</dbReference>
<accession>A0A101A5M2</accession>